<sequence length="136" mass="15238">MKPKVAFVCVHNSCRSQIAEALMKHFSRESIEAYSAGTTLKASINADAVAYVKELYGIDMEVSQYPKLLDDIPPVDYIVTMGCNVGCPVLPYSCEKEDWGLEDPTGTSEVEFKNTIHKIEIKVKAFIERTLKKDNM</sequence>
<dbReference type="InterPro" id="IPR023485">
    <property type="entry name" value="Ptyr_pPase"/>
</dbReference>
<evidence type="ECO:0000256" key="1">
    <source>
        <dbReference type="ARBA" id="ARBA00022849"/>
    </source>
</evidence>
<dbReference type="AlphaFoldDB" id="A0A380NLC8"/>
<dbReference type="Proteomes" id="UP000255367">
    <property type="component" value="Unassembled WGS sequence"/>
</dbReference>
<dbReference type="SMART" id="SM00226">
    <property type="entry name" value="LMWPc"/>
    <property type="match status" value="1"/>
</dbReference>
<evidence type="ECO:0000259" key="2">
    <source>
        <dbReference type="SMART" id="SM00226"/>
    </source>
</evidence>
<keyword evidence="4" id="KW-1185">Reference proteome</keyword>
<gene>
    <name evidence="3" type="primary">arsC</name>
    <name evidence="3" type="ORF">NCTC12020_01159</name>
</gene>
<keyword evidence="1" id="KW-0059">Arsenical resistance</keyword>
<dbReference type="RefSeq" id="WP_115310327.1">
    <property type="nucleotide sequence ID" value="NZ_UHIO01000001.1"/>
</dbReference>
<proteinExistence type="predicted"/>
<dbReference type="GO" id="GO:0046685">
    <property type="term" value="P:response to arsenic-containing substance"/>
    <property type="evidence" value="ECO:0007669"/>
    <property type="project" value="UniProtKB-KW"/>
</dbReference>
<dbReference type="Gene3D" id="3.40.50.2300">
    <property type="match status" value="1"/>
</dbReference>
<accession>A0A380NLC8</accession>
<dbReference type="PANTHER" id="PTHR43428">
    <property type="entry name" value="ARSENATE REDUCTASE"/>
    <property type="match status" value="1"/>
</dbReference>
<feature type="domain" description="Phosphotyrosine protein phosphatase I" evidence="2">
    <location>
        <begin position="3"/>
        <end position="129"/>
    </location>
</feature>
<evidence type="ECO:0000313" key="3">
    <source>
        <dbReference type="EMBL" id="SUP43372.1"/>
    </source>
</evidence>
<dbReference type="PANTHER" id="PTHR43428:SF1">
    <property type="entry name" value="ARSENATE REDUCTASE"/>
    <property type="match status" value="1"/>
</dbReference>
<reference evidence="3 4" key="1">
    <citation type="submission" date="2018-06" db="EMBL/GenBank/DDBJ databases">
        <authorList>
            <consortium name="Pathogen Informatics"/>
            <person name="Doyle S."/>
        </authorList>
    </citation>
    <scope>NUCLEOTIDE SEQUENCE [LARGE SCALE GENOMIC DNA]</scope>
    <source>
        <strain evidence="3 4">NCTC12020</strain>
    </source>
</reference>
<dbReference type="CDD" id="cd16345">
    <property type="entry name" value="LMWP_ArsC"/>
    <property type="match status" value="1"/>
</dbReference>
<dbReference type="InterPro" id="IPR036196">
    <property type="entry name" value="Ptyr_pPase_sf"/>
</dbReference>
<dbReference type="OrthoDB" id="9784339at2"/>
<dbReference type="EMBL" id="UHIO01000001">
    <property type="protein sequence ID" value="SUP43372.1"/>
    <property type="molecule type" value="Genomic_DNA"/>
</dbReference>
<dbReference type="SUPFAM" id="SSF52788">
    <property type="entry name" value="Phosphotyrosine protein phosphatases I"/>
    <property type="match status" value="1"/>
</dbReference>
<organism evidence="3 4">
    <name type="scientific">Veillonella criceti</name>
    <dbReference type="NCBI Taxonomy" id="103891"/>
    <lineage>
        <taxon>Bacteria</taxon>
        <taxon>Bacillati</taxon>
        <taxon>Bacillota</taxon>
        <taxon>Negativicutes</taxon>
        <taxon>Veillonellales</taxon>
        <taxon>Veillonellaceae</taxon>
        <taxon>Veillonella</taxon>
    </lineage>
</organism>
<dbReference type="Pfam" id="PF01451">
    <property type="entry name" value="LMWPc"/>
    <property type="match status" value="1"/>
</dbReference>
<keyword evidence="3" id="KW-0560">Oxidoreductase</keyword>
<dbReference type="GO" id="GO:0016491">
    <property type="term" value="F:oxidoreductase activity"/>
    <property type="evidence" value="ECO:0007669"/>
    <property type="project" value="UniProtKB-KW"/>
</dbReference>
<dbReference type="EC" id="1.20.4.-" evidence="3"/>
<evidence type="ECO:0000313" key="4">
    <source>
        <dbReference type="Proteomes" id="UP000255367"/>
    </source>
</evidence>
<name>A0A380NLC8_9FIRM</name>
<protein>
    <submittedName>
        <fullName evidence="3">Arsenate reductase</fullName>
        <ecNumber evidence="3">1.20.4.-</ecNumber>
    </submittedName>
</protein>